<accession>A0A2U8DN93</accession>
<keyword evidence="1" id="KW-0489">Methyltransferase</keyword>
<dbReference type="NCBIfam" id="NF038110">
    <property type="entry name" value="Lys_methyl_FliB"/>
    <property type="match status" value="1"/>
</dbReference>
<evidence type="ECO:0000313" key="2">
    <source>
        <dbReference type="Proteomes" id="UP000244910"/>
    </source>
</evidence>
<dbReference type="AlphaFoldDB" id="A0A2U8DN93"/>
<sequence length="412" mass="48841">MKKRKVLVPEYMNEFKCIGAQCEDNCCIGWNVAIDKETNMKYKNVRNQELKEKLQKYISRNRSNGTNENYAKIKMLDNDCCPFLNEKKFCSIQEVLDEKYLSNVCSTYPRSVNVVNGSFERSATLSCPEIARLALLKEEGINFFEIEENSNIRNIIEYNFNFQEFKFKNKSEKYFWKLRTFTIQVLKARDYTIDERLIILGMFYQKIQELYKENEVENVLALIEDYTKLIVTGEFKDILENMPSSDAMQMELLKELCDIKILAGNRSKKYFNCYSEFLTGILYTRESTIEKISLRYSEGCKKYYMPYMKEHEYILENYLVDYVFKKLFPLGQYNNMFDNYVMFIVHYAMIKMHLIGIASLYKEKFNTDKVIEVVQAFTKAIDHNKEFLKHVFNLLKGNGYGTMAHMTILIKN</sequence>
<dbReference type="RefSeq" id="WP_032076689.1">
    <property type="nucleotide sequence ID" value="NZ_CP020953.1"/>
</dbReference>
<dbReference type="OrthoDB" id="86584at2"/>
<dbReference type="EMBL" id="CP020953">
    <property type="protein sequence ID" value="AWI03674.1"/>
    <property type="molecule type" value="Genomic_DNA"/>
</dbReference>
<protein>
    <submittedName>
        <fullName evidence="1">Lysine-N-methylase</fullName>
    </submittedName>
</protein>
<reference evidence="2" key="1">
    <citation type="submission" date="2017-04" db="EMBL/GenBank/DDBJ databases">
        <authorList>
            <person name="Song Y."/>
            <person name="Cho B.-K."/>
        </authorList>
    </citation>
    <scope>NUCLEOTIDE SEQUENCE [LARGE SCALE GENOMIC DNA]</scope>
    <source>
        <strain evidence="2">SL1</strain>
    </source>
</reference>
<keyword evidence="1" id="KW-0808">Transferase</keyword>
<dbReference type="GO" id="GO:0032259">
    <property type="term" value="P:methylation"/>
    <property type="evidence" value="ECO:0007669"/>
    <property type="project" value="UniProtKB-KW"/>
</dbReference>
<proteinExistence type="predicted"/>
<dbReference type="Proteomes" id="UP000244910">
    <property type="component" value="Chromosome"/>
</dbReference>
<name>A0A2U8DN93_9CLOT</name>
<dbReference type="GO" id="GO:0008168">
    <property type="term" value="F:methyltransferase activity"/>
    <property type="evidence" value="ECO:0007669"/>
    <property type="project" value="UniProtKB-KW"/>
</dbReference>
<keyword evidence="2" id="KW-1185">Reference proteome</keyword>
<gene>
    <name evidence="1" type="ORF">B9W14_03970</name>
</gene>
<evidence type="ECO:0000313" key="1">
    <source>
        <dbReference type="EMBL" id="AWI03674.1"/>
    </source>
</evidence>
<organism evidence="1 2">
    <name type="scientific">Clostridium drakei</name>
    <dbReference type="NCBI Taxonomy" id="332101"/>
    <lineage>
        <taxon>Bacteria</taxon>
        <taxon>Bacillati</taxon>
        <taxon>Bacillota</taxon>
        <taxon>Clostridia</taxon>
        <taxon>Eubacteriales</taxon>
        <taxon>Clostridiaceae</taxon>
        <taxon>Clostridium</taxon>
    </lineage>
</organism>
<dbReference type="KEGG" id="cdrk:B9W14_03970"/>